<dbReference type="EMBL" id="JACIGO010000006">
    <property type="protein sequence ID" value="MBB4292616.1"/>
    <property type="molecule type" value="Genomic_DNA"/>
</dbReference>
<sequence length="83" mass="9506">MLRDENDFVELTGPAVFKDERKPAYLNPDGADRPLISPVPAATLDQARRYRLERLRKKMREWIAARCCSTIPSTSAMPSTRRT</sequence>
<evidence type="ECO:0000313" key="1">
    <source>
        <dbReference type="EMBL" id="MBB4292616.1"/>
    </source>
</evidence>
<accession>A0AAE2SY52</accession>
<evidence type="ECO:0000313" key="2">
    <source>
        <dbReference type="Proteomes" id="UP000538507"/>
    </source>
</evidence>
<comment type="caution">
    <text evidence="1">The sequence shown here is derived from an EMBL/GenBank/DDBJ whole genome shotgun (WGS) entry which is preliminary data.</text>
</comment>
<name>A0AAE2SY52_RHILE</name>
<gene>
    <name evidence="1" type="ORF">GGE16_004695</name>
</gene>
<organism evidence="1 2">
    <name type="scientific">Rhizobium leguminosarum</name>
    <dbReference type="NCBI Taxonomy" id="384"/>
    <lineage>
        <taxon>Bacteria</taxon>
        <taxon>Pseudomonadati</taxon>
        <taxon>Pseudomonadota</taxon>
        <taxon>Alphaproteobacteria</taxon>
        <taxon>Hyphomicrobiales</taxon>
        <taxon>Rhizobiaceae</taxon>
        <taxon>Rhizobium/Agrobacterium group</taxon>
        <taxon>Rhizobium</taxon>
    </lineage>
</organism>
<proteinExistence type="predicted"/>
<dbReference type="AlphaFoldDB" id="A0AAE2SY52"/>
<protein>
    <submittedName>
        <fullName evidence="1">Uncharacterized protein</fullName>
    </submittedName>
</protein>
<dbReference type="Proteomes" id="UP000538507">
    <property type="component" value="Unassembled WGS sequence"/>
</dbReference>
<reference evidence="1 2" key="1">
    <citation type="submission" date="2020-08" db="EMBL/GenBank/DDBJ databases">
        <title>Genomic Encyclopedia of Type Strains, Phase IV (KMG-V): Genome sequencing to study the core and pangenomes of soil and plant-associated prokaryotes.</title>
        <authorList>
            <person name="Whitman W."/>
        </authorList>
    </citation>
    <scope>NUCLEOTIDE SEQUENCE [LARGE SCALE GENOMIC DNA]</scope>
    <source>
        <strain evidence="1 2">SEMIA 415</strain>
    </source>
</reference>